<comment type="caution">
    <text evidence="2">The sequence shown here is derived from an EMBL/GenBank/DDBJ whole genome shotgun (WGS) entry which is preliminary data.</text>
</comment>
<dbReference type="InterPro" id="IPR000073">
    <property type="entry name" value="AB_hydrolase_1"/>
</dbReference>
<keyword evidence="3" id="KW-1185">Reference proteome</keyword>
<dbReference type="Proteomes" id="UP001367030">
    <property type="component" value="Unassembled WGS sequence"/>
</dbReference>
<accession>A0ABU8XGC0</accession>
<dbReference type="GO" id="GO:0016787">
    <property type="term" value="F:hydrolase activity"/>
    <property type="evidence" value="ECO:0007669"/>
    <property type="project" value="UniProtKB-KW"/>
</dbReference>
<dbReference type="PANTHER" id="PTHR43194:SF2">
    <property type="entry name" value="PEROXISOMAL MEMBRANE PROTEIN LPX1"/>
    <property type="match status" value="1"/>
</dbReference>
<feature type="domain" description="AB hydrolase-1" evidence="1">
    <location>
        <begin position="25"/>
        <end position="260"/>
    </location>
</feature>
<name>A0ABU8XGC0_9BURK</name>
<dbReference type="EMBL" id="JBBKZS010000021">
    <property type="protein sequence ID" value="MEJ8858918.1"/>
    <property type="molecule type" value="Genomic_DNA"/>
</dbReference>
<evidence type="ECO:0000259" key="1">
    <source>
        <dbReference type="Pfam" id="PF12697"/>
    </source>
</evidence>
<dbReference type="InterPro" id="IPR029058">
    <property type="entry name" value="AB_hydrolase_fold"/>
</dbReference>
<protein>
    <submittedName>
        <fullName evidence="2">Alpha/beta hydrolase</fullName>
    </submittedName>
</protein>
<dbReference type="Pfam" id="PF12697">
    <property type="entry name" value="Abhydrolase_6"/>
    <property type="match status" value="1"/>
</dbReference>
<evidence type="ECO:0000313" key="2">
    <source>
        <dbReference type="EMBL" id="MEJ8858918.1"/>
    </source>
</evidence>
<gene>
    <name evidence="2" type="ORF">WKW79_30410</name>
</gene>
<dbReference type="SUPFAM" id="SSF53474">
    <property type="entry name" value="alpha/beta-Hydrolases"/>
    <property type="match status" value="1"/>
</dbReference>
<dbReference type="Gene3D" id="3.40.50.1820">
    <property type="entry name" value="alpha/beta hydrolase"/>
    <property type="match status" value="1"/>
</dbReference>
<evidence type="ECO:0000313" key="3">
    <source>
        <dbReference type="Proteomes" id="UP001367030"/>
    </source>
</evidence>
<sequence>METRYTPSGVRMRLHSAREGALNWVLLPGGPGIGSESLHELADVLDVPGTIWLVDLPGDGSNTSHQPDPFALWPQVLIEAAEAVPDAVFVGHSTGGMYLLSTPRLRDCVRGLALLDTAPDCTWHAEYVEMTRNDPLPAFERAAAAYERDGSFENLTTLCVTSAEWNFTPAGLEAGRALLARMPYNSAAVQWSDANFDHSYKAAWWPTDIPVLRLWGDNDRIVSQRGWSDLAYNTPNLMAREIPDAGHFPWIENPSAVARAFREFASQLLASAETAFTEHRV</sequence>
<proteinExistence type="predicted"/>
<dbReference type="RefSeq" id="WP_340338970.1">
    <property type="nucleotide sequence ID" value="NZ_JBBKZS010000021.1"/>
</dbReference>
<keyword evidence="2" id="KW-0378">Hydrolase</keyword>
<dbReference type="InterPro" id="IPR050228">
    <property type="entry name" value="Carboxylesterase_BioH"/>
</dbReference>
<reference evidence="2 3" key="1">
    <citation type="submission" date="2024-03" db="EMBL/GenBank/DDBJ databases">
        <title>Novel species of the genus Variovorax.</title>
        <authorList>
            <person name="Liu Q."/>
            <person name="Xin Y.-H."/>
        </authorList>
    </citation>
    <scope>NUCLEOTIDE SEQUENCE [LARGE SCALE GENOMIC DNA]</scope>
    <source>
        <strain evidence="2 3">KACC 18901</strain>
    </source>
</reference>
<organism evidence="2 3">
    <name type="scientific">Variovorax robiniae</name>
    <dbReference type="NCBI Taxonomy" id="1836199"/>
    <lineage>
        <taxon>Bacteria</taxon>
        <taxon>Pseudomonadati</taxon>
        <taxon>Pseudomonadota</taxon>
        <taxon>Betaproteobacteria</taxon>
        <taxon>Burkholderiales</taxon>
        <taxon>Comamonadaceae</taxon>
        <taxon>Variovorax</taxon>
    </lineage>
</organism>
<dbReference type="PANTHER" id="PTHR43194">
    <property type="entry name" value="HYDROLASE ALPHA/BETA FOLD FAMILY"/>
    <property type="match status" value="1"/>
</dbReference>